<keyword evidence="3" id="KW-1185">Reference proteome</keyword>
<keyword evidence="2" id="KW-0808">Transferase</keyword>
<dbReference type="InterPro" id="IPR029044">
    <property type="entry name" value="Nucleotide-diphossugar_trans"/>
</dbReference>
<dbReference type="RefSeq" id="WP_131912012.1">
    <property type="nucleotide sequence ID" value="NZ_OU594967.1"/>
</dbReference>
<dbReference type="EMBL" id="SMGD01000011">
    <property type="protein sequence ID" value="TCK59070.1"/>
    <property type="molecule type" value="Genomic_DNA"/>
</dbReference>
<evidence type="ECO:0000313" key="3">
    <source>
        <dbReference type="Proteomes" id="UP000295565"/>
    </source>
</evidence>
<gene>
    <name evidence="2" type="ORF">EV690_1235</name>
</gene>
<dbReference type="Pfam" id="PF00483">
    <property type="entry name" value="NTP_transferase"/>
    <property type="match status" value="1"/>
</dbReference>
<dbReference type="Gene3D" id="3.90.550.10">
    <property type="entry name" value="Spore Coat Polysaccharide Biosynthesis Protein SpsA, Chain A"/>
    <property type="match status" value="1"/>
</dbReference>
<dbReference type="OrthoDB" id="9806359at2"/>
<dbReference type="InterPro" id="IPR005835">
    <property type="entry name" value="NTP_transferase_dom"/>
</dbReference>
<protein>
    <submittedName>
        <fullName evidence="2">Nucleotidyltransferase-like protein</fullName>
    </submittedName>
</protein>
<comment type="caution">
    <text evidence="2">The sequence shown here is derived from an EMBL/GenBank/DDBJ whole genome shotgun (WGS) entry which is preliminary data.</text>
</comment>
<feature type="domain" description="Nucleotidyl transferase" evidence="1">
    <location>
        <begin position="4"/>
        <end position="42"/>
    </location>
</feature>
<name>A0A4R1K546_9GAMM</name>
<accession>A0A4R1K546</accession>
<evidence type="ECO:0000313" key="2">
    <source>
        <dbReference type="EMBL" id="TCK59070.1"/>
    </source>
</evidence>
<dbReference type="SUPFAM" id="SSF53448">
    <property type="entry name" value="Nucleotide-diphospho-sugar transferases"/>
    <property type="match status" value="1"/>
</dbReference>
<sequence length="61" mass="7029">MTFSVIMSGKNGSRLWPLSQNAFPKQFRSLNYFQITWQDMVLVALDSQGNRMNILDFKGLS</sequence>
<dbReference type="GO" id="GO:0016740">
    <property type="term" value="F:transferase activity"/>
    <property type="evidence" value="ECO:0007669"/>
    <property type="project" value="UniProtKB-KW"/>
</dbReference>
<evidence type="ECO:0000259" key="1">
    <source>
        <dbReference type="Pfam" id="PF00483"/>
    </source>
</evidence>
<proteinExistence type="predicted"/>
<reference evidence="2 3" key="1">
    <citation type="submission" date="2019-03" db="EMBL/GenBank/DDBJ databases">
        <title>Genomic Encyclopedia of Type Strains, Phase IV (KMG-IV): sequencing the most valuable type-strain genomes for metagenomic binning, comparative biology and taxonomic classification.</title>
        <authorList>
            <person name="Goeker M."/>
        </authorList>
    </citation>
    <scope>NUCLEOTIDE SEQUENCE [LARGE SCALE GENOMIC DNA]</scope>
    <source>
        <strain evidence="2 3">DSM 18577</strain>
    </source>
</reference>
<organism evidence="2 3">
    <name type="scientific">Celerinatantimonas diazotrophica</name>
    <dbReference type="NCBI Taxonomy" id="412034"/>
    <lineage>
        <taxon>Bacteria</taxon>
        <taxon>Pseudomonadati</taxon>
        <taxon>Pseudomonadota</taxon>
        <taxon>Gammaproteobacteria</taxon>
        <taxon>Celerinatantimonadaceae</taxon>
        <taxon>Celerinatantimonas</taxon>
    </lineage>
</organism>
<dbReference type="Proteomes" id="UP000295565">
    <property type="component" value="Unassembled WGS sequence"/>
</dbReference>
<dbReference type="AlphaFoldDB" id="A0A4R1K546"/>